<dbReference type="EMBL" id="CM056741">
    <property type="protein sequence ID" value="KAJ8683764.1"/>
    <property type="molecule type" value="Genomic_DNA"/>
</dbReference>
<organism evidence="1 2">
    <name type="scientific">Eretmocerus hayati</name>
    <dbReference type="NCBI Taxonomy" id="131215"/>
    <lineage>
        <taxon>Eukaryota</taxon>
        <taxon>Metazoa</taxon>
        <taxon>Ecdysozoa</taxon>
        <taxon>Arthropoda</taxon>
        <taxon>Hexapoda</taxon>
        <taxon>Insecta</taxon>
        <taxon>Pterygota</taxon>
        <taxon>Neoptera</taxon>
        <taxon>Endopterygota</taxon>
        <taxon>Hymenoptera</taxon>
        <taxon>Apocrita</taxon>
        <taxon>Proctotrupomorpha</taxon>
        <taxon>Chalcidoidea</taxon>
        <taxon>Aphelinidae</taxon>
        <taxon>Aphelininae</taxon>
        <taxon>Eretmocerus</taxon>
    </lineage>
</organism>
<name>A0ACC2PMF1_9HYME</name>
<feature type="non-terminal residue" evidence="1">
    <location>
        <position position="1"/>
    </location>
</feature>
<proteinExistence type="predicted"/>
<evidence type="ECO:0000313" key="2">
    <source>
        <dbReference type="Proteomes" id="UP001239111"/>
    </source>
</evidence>
<accession>A0ACC2PMF1</accession>
<evidence type="ECO:0000313" key="1">
    <source>
        <dbReference type="EMBL" id="KAJ8683764.1"/>
    </source>
</evidence>
<keyword evidence="2" id="KW-1185">Reference proteome</keyword>
<protein>
    <submittedName>
        <fullName evidence="1">Uncharacterized protein</fullName>
    </submittedName>
</protein>
<gene>
    <name evidence="1" type="ORF">QAD02_019556</name>
</gene>
<comment type="caution">
    <text evidence="1">The sequence shown here is derived from an EMBL/GenBank/DDBJ whole genome shotgun (WGS) entry which is preliminary data.</text>
</comment>
<reference evidence="1" key="1">
    <citation type="submission" date="2023-04" db="EMBL/GenBank/DDBJ databases">
        <title>A chromosome-level genome assembly of the parasitoid wasp Eretmocerus hayati.</title>
        <authorList>
            <person name="Zhong Y."/>
            <person name="Liu S."/>
            <person name="Liu Y."/>
        </authorList>
    </citation>
    <scope>NUCLEOTIDE SEQUENCE</scope>
    <source>
        <strain evidence="1">ZJU_SS_LIU_2023</strain>
    </source>
</reference>
<feature type="non-terminal residue" evidence="1">
    <location>
        <position position="220"/>
    </location>
</feature>
<dbReference type="Proteomes" id="UP001239111">
    <property type="component" value="Chromosome 1"/>
</dbReference>
<sequence>KCGRALGMESGEIPDEDISASSIYDPSLGPKHARLRKDKAGGAWCPKNMVTKEGLEHLEVNLHNIRALSAVRTQGRYGNGKGVEYTEAYYLDYWRPGFTDWRRWKNRRGIDLLVGNDNPQTEKEQILDPPLMASKVRFIPYTSHIRIICMRVELYGCPWNDGLVSYSMLQGEQRGSELDLRDRTYDGSEEDGYLSSGLGQLVDGQKGSDNFRLDVNGNGK</sequence>